<dbReference type="AlphaFoldDB" id="A0A193QEX5"/>
<gene>
    <name evidence="2" type="ORF">SGGMMB4_00197</name>
</gene>
<name>A0A193QEX5_SODGM</name>
<evidence type="ECO:0000313" key="2">
    <source>
        <dbReference type="EMBL" id="CRL43697.1"/>
    </source>
</evidence>
<feature type="domain" description="Antirepressor protein ant N-terminal" evidence="1">
    <location>
        <begin position="5"/>
        <end position="46"/>
    </location>
</feature>
<accession>A0A193QEX5</accession>
<evidence type="ECO:0000313" key="3">
    <source>
        <dbReference type="Proteomes" id="UP000245838"/>
    </source>
</evidence>
<reference evidence="2 3" key="1">
    <citation type="submission" date="2015-05" db="EMBL/GenBank/DDBJ databases">
        <authorList>
            <person name="Goodhead I."/>
        </authorList>
    </citation>
    <scope>NUCLEOTIDE SEQUENCE [LARGE SCALE GENOMIC DNA]</scope>
    <source>
        <strain evidence="3">morsitans</strain>
    </source>
</reference>
<dbReference type="InterPro" id="IPR018875">
    <property type="entry name" value="Antirepressor_Ant_N"/>
</dbReference>
<proteinExistence type="predicted"/>
<organism evidence="2 3">
    <name type="scientific">Sodalis glossinidius (strain morsitans)</name>
    <dbReference type="NCBI Taxonomy" id="343509"/>
    <lineage>
        <taxon>Bacteria</taxon>
        <taxon>Pseudomonadati</taxon>
        <taxon>Pseudomonadota</taxon>
        <taxon>Gammaproteobacteria</taxon>
        <taxon>Enterobacterales</taxon>
        <taxon>Bruguierivoracaceae</taxon>
        <taxon>Sodalis</taxon>
    </lineage>
</organism>
<sequence>MQTITVPFHGNALYVVNHNGEPYTPIKPIVEGMRMVWVAQFMKLKQRLA</sequence>
<dbReference type="Pfam" id="PF10547">
    <property type="entry name" value="P22_AR_N"/>
    <property type="match status" value="1"/>
</dbReference>
<dbReference type="EMBL" id="LN854557">
    <property type="protein sequence ID" value="CRL43697.1"/>
    <property type="molecule type" value="Genomic_DNA"/>
</dbReference>
<dbReference type="Proteomes" id="UP000245838">
    <property type="component" value="Chromosome sggmmb4_Chromosome"/>
</dbReference>
<protein>
    <recommendedName>
        <fullName evidence="1">Antirepressor protein ant N-terminal domain-containing protein</fullName>
    </recommendedName>
</protein>
<evidence type="ECO:0000259" key="1">
    <source>
        <dbReference type="Pfam" id="PF10547"/>
    </source>
</evidence>